<sequence length="89" mass="9954">EDTLVLLGIVWTCIMDIDSPQEIMIMMHGIVIVLKTSLVPGGIINSLIQILMVSTLILQLLIIKELLRYAGKIIMLLLSSQRRKLVVTI</sequence>
<dbReference type="AlphaFoldDB" id="A0A1X7TSM8"/>
<accession>A0A1X7TSM8</accession>
<keyword evidence="1" id="KW-1133">Transmembrane helix</keyword>
<evidence type="ECO:0000313" key="2">
    <source>
        <dbReference type="EnsemblMetazoa" id="Aqu2.1.18105_001"/>
    </source>
</evidence>
<feature type="transmembrane region" description="Helical" evidence="1">
    <location>
        <begin position="43"/>
        <end position="63"/>
    </location>
</feature>
<name>A0A1X7TSM8_AMPQE</name>
<dbReference type="InParanoid" id="A0A1X7TSM8"/>
<protein>
    <submittedName>
        <fullName evidence="2">Uncharacterized protein</fullName>
    </submittedName>
</protein>
<organism evidence="2">
    <name type="scientific">Amphimedon queenslandica</name>
    <name type="common">Sponge</name>
    <dbReference type="NCBI Taxonomy" id="400682"/>
    <lineage>
        <taxon>Eukaryota</taxon>
        <taxon>Metazoa</taxon>
        <taxon>Porifera</taxon>
        <taxon>Demospongiae</taxon>
        <taxon>Heteroscleromorpha</taxon>
        <taxon>Haplosclerida</taxon>
        <taxon>Niphatidae</taxon>
        <taxon>Amphimedon</taxon>
    </lineage>
</organism>
<proteinExistence type="predicted"/>
<evidence type="ECO:0000256" key="1">
    <source>
        <dbReference type="SAM" id="Phobius"/>
    </source>
</evidence>
<reference evidence="2" key="1">
    <citation type="submission" date="2017-05" db="UniProtKB">
        <authorList>
            <consortium name="EnsemblMetazoa"/>
        </authorList>
    </citation>
    <scope>IDENTIFICATION</scope>
</reference>
<keyword evidence="1" id="KW-0812">Transmembrane</keyword>
<dbReference type="EnsemblMetazoa" id="Aqu2.1.18105_001">
    <property type="protein sequence ID" value="Aqu2.1.18105_001"/>
    <property type="gene ID" value="Aqu2.1.18105"/>
</dbReference>
<keyword evidence="1" id="KW-0472">Membrane</keyword>